<evidence type="ECO:0000256" key="11">
    <source>
        <dbReference type="ARBA" id="ARBA00052600"/>
    </source>
</evidence>
<dbReference type="Proteomes" id="UP000516437">
    <property type="component" value="Chromosome 5"/>
</dbReference>
<evidence type="ECO:0000256" key="3">
    <source>
        <dbReference type="ARBA" id="ARBA00050262"/>
    </source>
</evidence>
<evidence type="ECO:0000256" key="2">
    <source>
        <dbReference type="ARBA" id="ARBA00050241"/>
    </source>
</evidence>
<dbReference type="FunFam" id="3.40.50.1820:FF:000051">
    <property type="entry name" value="(S)-hydroxynitrile lyase"/>
    <property type="match status" value="1"/>
</dbReference>
<proteinExistence type="inferred from homology"/>
<comment type="catalytic activity">
    <reaction evidence="5">
        <text>formylthiophene + hydrogen cyanide = (2R)-2-hydroxy-2-(thiophen-2-yl)acetonitrile</text>
        <dbReference type="Rhea" id="RHEA:77455"/>
        <dbReference type="ChEBI" id="CHEBI:18407"/>
        <dbReference type="ChEBI" id="CHEBI:87301"/>
        <dbReference type="ChEBI" id="CHEBI:197332"/>
    </reaction>
</comment>
<comment type="catalytic activity">
    <reaction evidence="4">
        <text>benzaldehyde + hydrogen cyanide = (S)-mandelonitrile</text>
        <dbReference type="Rhea" id="RHEA:77427"/>
        <dbReference type="ChEBI" id="CHEBI:17169"/>
        <dbReference type="ChEBI" id="CHEBI:18407"/>
        <dbReference type="ChEBI" id="CHEBI:36941"/>
    </reaction>
</comment>
<organism evidence="22 23">
    <name type="scientific">Morella rubra</name>
    <name type="common">Chinese bayberry</name>
    <dbReference type="NCBI Taxonomy" id="262757"/>
    <lineage>
        <taxon>Eukaryota</taxon>
        <taxon>Viridiplantae</taxon>
        <taxon>Streptophyta</taxon>
        <taxon>Embryophyta</taxon>
        <taxon>Tracheophyta</taxon>
        <taxon>Spermatophyta</taxon>
        <taxon>Magnoliopsida</taxon>
        <taxon>eudicotyledons</taxon>
        <taxon>Gunneridae</taxon>
        <taxon>Pentapetalae</taxon>
        <taxon>rosids</taxon>
        <taxon>fabids</taxon>
        <taxon>Fagales</taxon>
        <taxon>Myricaceae</taxon>
        <taxon>Morella</taxon>
    </lineage>
</organism>
<dbReference type="PANTHER" id="PTHR16057">
    <property type="entry name" value="WINS1, 2 PROTEIN"/>
    <property type="match status" value="1"/>
</dbReference>
<dbReference type="EC" id="4.1.2.47" evidence="15"/>
<evidence type="ECO:0000259" key="21">
    <source>
        <dbReference type="Pfam" id="PF14695"/>
    </source>
</evidence>
<comment type="catalytic activity">
    <reaction evidence="13">
        <text>an aromatic (S)-hydroxynitrile = an aromatic aldehyde + hydrogen cyanide</text>
        <dbReference type="Rhea" id="RHEA:54660"/>
        <dbReference type="ChEBI" id="CHEBI:18407"/>
        <dbReference type="ChEBI" id="CHEBI:33855"/>
        <dbReference type="ChEBI" id="CHEBI:138306"/>
        <dbReference type="EC" id="4.1.2.47"/>
    </reaction>
</comment>
<evidence type="ECO:0000256" key="1">
    <source>
        <dbReference type="ARBA" id="ARBA00050104"/>
    </source>
</evidence>
<dbReference type="PANTHER" id="PTHR16057:SF1">
    <property type="entry name" value="PROTEIN LINES HOMOLOG 1"/>
    <property type="match status" value="1"/>
</dbReference>
<evidence type="ECO:0000256" key="7">
    <source>
        <dbReference type="ARBA" id="ARBA00051735"/>
    </source>
</evidence>
<evidence type="ECO:0000256" key="15">
    <source>
        <dbReference type="ARBA" id="ARBA00066572"/>
    </source>
</evidence>
<dbReference type="InterPro" id="IPR024875">
    <property type="entry name" value="Protein_Lines"/>
</dbReference>
<evidence type="ECO:0000256" key="12">
    <source>
        <dbReference type="ARBA" id="ARBA00052609"/>
    </source>
</evidence>
<dbReference type="Pfam" id="PF12697">
    <property type="entry name" value="Abhydrolase_6"/>
    <property type="match status" value="1"/>
</dbReference>
<keyword evidence="23" id="KW-1185">Reference proteome</keyword>
<evidence type="ECO:0000256" key="13">
    <source>
        <dbReference type="ARBA" id="ARBA00052826"/>
    </source>
</evidence>
<gene>
    <name evidence="22" type="ORF">CJ030_MR5G022132</name>
</gene>
<comment type="catalytic activity">
    <reaction evidence="9">
        <text>2-methylpropanal + hydrogen cyanide = (2S)-2-hydroxy-3-methylbutanenitrile</text>
        <dbReference type="Rhea" id="RHEA:77403"/>
        <dbReference type="ChEBI" id="CHEBI:18407"/>
        <dbReference type="ChEBI" id="CHEBI:48943"/>
        <dbReference type="ChEBI" id="CHEBI:197354"/>
    </reaction>
</comment>
<evidence type="ECO:0000256" key="5">
    <source>
        <dbReference type="ARBA" id="ARBA00050608"/>
    </source>
</evidence>
<reference evidence="22 23" key="1">
    <citation type="journal article" date="2019" name="Plant Biotechnol. J.">
        <title>The red bayberry genome and genetic basis of sex determination.</title>
        <authorList>
            <person name="Jia H.M."/>
            <person name="Jia H.J."/>
            <person name="Cai Q.L."/>
            <person name="Wang Y."/>
            <person name="Zhao H.B."/>
            <person name="Yang W.F."/>
            <person name="Wang G.Y."/>
            <person name="Li Y.H."/>
            <person name="Zhan D.L."/>
            <person name="Shen Y.T."/>
            <person name="Niu Q.F."/>
            <person name="Chang L."/>
            <person name="Qiu J."/>
            <person name="Zhao L."/>
            <person name="Xie H.B."/>
            <person name="Fu W.Y."/>
            <person name="Jin J."/>
            <person name="Li X.W."/>
            <person name="Jiao Y."/>
            <person name="Zhou C.C."/>
            <person name="Tu T."/>
            <person name="Chai C.Y."/>
            <person name="Gao J.L."/>
            <person name="Fan L.J."/>
            <person name="van de Weg E."/>
            <person name="Wang J.Y."/>
            <person name="Gao Z.S."/>
        </authorList>
    </citation>
    <scope>NUCLEOTIDE SEQUENCE [LARGE SCALE GENOMIC DNA]</scope>
    <source>
        <tissue evidence="22">Leaves</tissue>
    </source>
</reference>
<evidence type="ECO:0000256" key="8">
    <source>
        <dbReference type="ARBA" id="ARBA00051977"/>
    </source>
</evidence>
<comment type="catalytic activity">
    <reaction evidence="1">
        <text>4-methoxybenzaldehyde + hydrogen cyanide = (2S)-2-hydroxy-2-(4-methoxyphenyl)acetonitrile</text>
        <dbReference type="Rhea" id="RHEA:77447"/>
        <dbReference type="ChEBI" id="CHEBI:18407"/>
        <dbReference type="ChEBI" id="CHEBI:28235"/>
        <dbReference type="ChEBI" id="CHEBI:197328"/>
    </reaction>
</comment>
<evidence type="ECO:0000256" key="14">
    <source>
        <dbReference type="ARBA" id="ARBA00060885"/>
    </source>
</evidence>
<feature type="domain" description="AB hydrolase-1" evidence="20">
    <location>
        <begin position="705"/>
        <end position="921"/>
    </location>
</feature>
<dbReference type="OrthoDB" id="8251209at2759"/>
<dbReference type="InterPro" id="IPR029058">
    <property type="entry name" value="AB_hydrolase_fold"/>
</dbReference>
<comment type="catalytic activity">
    <reaction evidence="3">
        <text>2-hydroxy-2-methylpropanenitrile = acetone + hydrogen cyanide</text>
        <dbReference type="Rhea" id="RHEA:11932"/>
        <dbReference type="ChEBI" id="CHEBI:15347"/>
        <dbReference type="ChEBI" id="CHEBI:15348"/>
        <dbReference type="ChEBI" id="CHEBI:18407"/>
    </reaction>
    <physiologicalReaction direction="left-to-right" evidence="3">
        <dbReference type="Rhea" id="RHEA:11933"/>
    </physiologicalReaction>
</comment>
<comment type="catalytic activity">
    <reaction evidence="2">
        <text>a monosubstituted aliphatic (S)-hydroxynitrile = an aldehyde + hydrogen cyanide</text>
        <dbReference type="Rhea" id="RHEA:56588"/>
        <dbReference type="ChEBI" id="CHEBI:17478"/>
        <dbReference type="ChEBI" id="CHEBI:18407"/>
        <dbReference type="ChEBI" id="CHEBI:140596"/>
        <dbReference type="EC" id="4.1.2.47"/>
    </reaction>
</comment>
<dbReference type="EMBL" id="RXIC02000023">
    <property type="protein sequence ID" value="KAB1214683.1"/>
    <property type="molecule type" value="Genomic_DNA"/>
</dbReference>
<comment type="catalytic activity">
    <reaction evidence="8">
        <text>acrolein + hydrogen cyanide = (2S)-2-hydroxybut-3-enenitrile</text>
        <dbReference type="Rhea" id="RHEA:77411"/>
        <dbReference type="ChEBI" id="CHEBI:15368"/>
        <dbReference type="ChEBI" id="CHEBI:18407"/>
        <dbReference type="ChEBI" id="CHEBI:197356"/>
    </reaction>
</comment>
<name>A0A6A1VPK5_9ROSI</name>
<comment type="catalytic activity">
    <reaction evidence="7">
        <text>a disubstituted aliphatic (S)-hydroxynitrile = a ketone + hydrogen cyanide</text>
        <dbReference type="Rhea" id="RHEA:56592"/>
        <dbReference type="ChEBI" id="CHEBI:17087"/>
        <dbReference type="ChEBI" id="CHEBI:18407"/>
        <dbReference type="ChEBI" id="CHEBI:140597"/>
        <dbReference type="EC" id="4.1.2.47"/>
    </reaction>
</comment>
<comment type="catalytic activity">
    <reaction evidence="6">
        <text>butan-2-one + hydrogen cyanide = 2-hydroxy-2-methylbutanenitrile</text>
        <dbReference type="Rhea" id="RHEA:77467"/>
        <dbReference type="ChEBI" id="CHEBI:18407"/>
        <dbReference type="ChEBI" id="CHEBI:28398"/>
        <dbReference type="ChEBI" id="CHEBI:60954"/>
    </reaction>
    <physiologicalReaction direction="right-to-left" evidence="6">
        <dbReference type="Rhea" id="RHEA:77469"/>
    </physiologicalReaction>
</comment>
<protein>
    <recommendedName>
        <fullName evidence="16">(S)-hydroxynitrile lyase</fullName>
        <ecNumber evidence="15">4.1.2.47</ecNumber>
    </recommendedName>
    <alternativeName>
        <fullName evidence="17">2-hydroxy-2-methylpropanenitrile lyase</fullName>
    </alternativeName>
    <alternativeName>
        <fullName evidence="18">Acetone cyanohydrin lyase</fullName>
    </alternativeName>
    <alternativeName>
        <fullName evidence="19">Hydroxynitrile lyase</fullName>
    </alternativeName>
</protein>
<dbReference type="SUPFAM" id="SSF53474">
    <property type="entry name" value="alpha/beta-Hydrolases"/>
    <property type="match status" value="1"/>
</dbReference>
<dbReference type="InterPro" id="IPR029415">
    <property type="entry name" value="Lines_C"/>
</dbReference>
<evidence type="ECO:0000256" key="10">
    <source>
        <dbReference type="ARBA" id="ARBA00052511"/>
    </source>
</evidence>
<dbReference type="GO" id="GO:0047606">
    <property type="term" value="F:(S)-hydroxynitrile lyase activity"/>
    <property type="evidence" value="ECO:0007669"/>
    <property type="project" value="UniProtKB-EC"/>
</dbReference>
<sequence length="934" mass="105930">MSGASRLCGLIDEFLRPYTVLFMILTNFRFCICKTFGLRFLTFSDGLQGPEEVVVSLSKEKEKEILIALSKIVLLTLGSQYVRHLAGNVLSIISEFFMASKSDWNGFIHLLCVCLDVAFANTLSYPSAPLTAGGEDSNADSSNFLVAVKSRLKIADWSTVAVIIRVLRNIFKYLKQDYDDRLLKVYLDAVDSCLSNVRWDLVEEIHGSRSSGTQKTFSADAFFLRHNSGLEPWDTFLGNFLQLLCSLVDQSDFLEAAGGSIYKHPIHRIILNLVPKVLLWCHGQQGYYGDACMSQYFSHKLLVWLDLSFPLDEVRDPVHVLMIRLSFQTRQECSVLVSWLQLLQTYFQELLRQPMTQPESHQDDCLEGSPFLSSFTDGEMGSVHCHHIRRQAIFLFLKVSFSLISPKASTDKQCVCITPNSCSTYESNPDLECYCRKKGLLELSKWFQGHLPTETFLDHELYLKRCINFASSFLQSFMHEDDLLFEMLLQLLRVPFVPEQQLHKEREVFEDAKDDTLFHLHYDHQVLLDYLISKDTGISCAEYLLRCLRIVCDSWHTFVEFSLDGKCVNQASLKTIKVSGGGSNSGANVAPRLAKTDAIVTSLEKGYEQDHRDGTIHNITQAFEEAKVCLLSLRNSVRSLHKKNLFPYNPEVLLKRQIQLLVMETHKGNGDVQESQRLLQKARLEFLQKLYSVDYFINLINDEQGHKVTALDLAACGIHPKQVHELSSLSDYLAPLMEFMASLPPEEMVVLVGHSMGGACISVAMEKFPQKISVAVFVAALMPGPNLDFVAVNDEFTRRVDSLMDTQFTFDQGPNNPPTSVIFGPNYMASKLYQLSPPEDLTLATSLVRPCRLYGDTAQLKKEAELSKEKYGFVRRVYIVCDQDNAINEDFQRWMIDNNPTDEVKVITGSDHMVMLSKPMELCSFLLEIGEKYS</sequence>
<comment type="similarity">
    <text evidence="14">Belongs to the AB hydrolase superfamily. Hydroxynitrile lyase family.</text>
</comment>
<dbReference type="InterPro" id="IPR000073">
    <property type="entry name" value="AB_hydrolase_1"/>
</dbReference>
<dbReference type="Gene3D" id="3.40.50.1820">
    <property type="entry name" value="alpha/beta hydrolase"/>
    <property type="match status" value="1"/>
</dbReference>
<evidence type="ECO:0000256" key="19">
    <source>
        <dbReference type="ARBA" id="ARBA00079794"/>
    </source>
</evidence>
<evidence type="ECO:0000256" key="18">
    <source>
        <dbReference type="ARBA" id="ARBA00078291"/>
    </source>
</evidence>
<evidence type="ECO:0000256" key="6">
    <source>
        <dbReference type="ARBA" id="ARBA00051647"/>
    </source>
</evidence>
<comment type="catalytic activity">
    <reaction evidence="10">
        <text>3-formylthiophene + hydrogen cyanide = (2S)-2-hydroxy-2-(thiophen-3-yl)acetonitrile</text>
        <dbReference type="Rhea" id="RHEA:77459"/>
        <dbReference type="ChEBI" id="CHEBI:18407"/>
        <dbReference type="ChEBI" id="CHEBI:87611"/>
        <dbReference type="ChEBI" id="CHEBI:197333"/>
    </reaction>
</comment>
<dbReference type="Pfam" id="PF14695">
    <property type="entry name" value="LINES_C"/>
    <property type="match status" value="1"/>
</dbReference>
<evidence type="ECO:0000256" key="4">
    <source>
        <dbReference type="ARBA" id="ARBA00050358"/>
    </source>
</evidence>
<accession>A0A6A1VPK5</accession>
<dbReference type="AlphaFoldDB" id="A0A6A1VPK5"/>
<comment type="catalytic activity">
    <reaction evidence="11">
        <text>2,2-dimethylpropanal + hydrogen cyanide = (2S)-2-hydroxy-3,3-dimethylbutanenitrile</text>
        <dbReference type="Rhea" id="RHEA:77407"/>
        <dbReference type="ChEBI" id="CHEBI:18407"/>
        <dbReference type="ChEBI" id="CHEBI:141557"/>
        <dbReference type="ChEBI" id="CHEBI:197355"/>
    </reaction>
</comment>
<evidence type="ECO:0000259" key="20">
    <source>
        <dbReference type="Pfam" id="PF12697"/>
    </source>
</evidence>
<evidence type="ECO:0000256" key="17">
    <source>
        <dbReference type="ARBA" id="ARBA00076040"/>
    </source>
</evidence>
<evidence type="ECO:0000256" key="16">
    <source>
        <dbReference type="ARBA" id="ARBA00069221"/>
    </source>
</evidence>
<comment type="caution">
    <text evidence="22">The sequence shown here is derived from an EMBL/GenBank/DDBJ whole genome shotgun (WGS) entry which is preliminary data.</text>
</comment>
<evidence type="ECO:0000313" key="22">
    <source>
        <dbReference type="EMBL" id="KAB1214683.1"/>
    </source>
</evidence>
<comment type="catalytic activity">
    <reaction evidence="12">
        <text>cyclohexanecarbaldehyde + hydrogen cyanide = (2S)-2-cyclohexyl-2-hydroxyacetonitrile</text>
        <dbReference type="Rhea" id="RHEA:77423"/>
        <dbReference type="ChEBI" id="CHEBI:18407"/>
        <dbReference type="ChEBI" id="CHEBI:197359"/>
        <dbReference type="ChEBI" id="CHEBI:197360"/>
    </reaction>
</comment>
<feature type="domain" description="Protein Lines C-terminal" evidence="21">
    <location>
        <begin position="627"/>
        <end position="656"/>
    </location>
</feature>
<evidence type="ECO:0000256" key="9">
    <source>
        <dbReference type="ARBA" id="ARBA00052033"/>
    </source>
</evidence>
<evidence type="ECO:0000313" key="23">
    <source>
        <dbReference type="Proteomes" id="UP000516437"/>
    </source>
</evidence>